<dbReference type="EMBL" id="JAKLTQ010000014">
    <property type="protein sequence ID" value="MCG2623470.1"/>
    <property type="molecule type" value="Genomic_DNA"/>
</dbReference>
<organism evidence="2 3">
    <name type="scientific">Arthrobacter hankyongi</name>
    <dbReference type="NCBI Taxonomy" id="2904801"/>
    <lineage>
        <taxon>Bacteria</taxon>
        <taxon>Bacillati</taxon>
        <taxon>Actinomycetota</taxon>
        <taxon>Actinomycetes</taxon>
        <taxon>Micrococcales</taxon>
        <taxon>Micrococcaceae</taxon>
        <taxon>Arthrobacter</taxon>
    </lineage>
</organism>
<dbReference type="PANTHER" id="PTHR42951">
    <property type="entry name" value="METALLO-BETA-LACTAMASE DOMAIN-CONTAINING"/>
    <property type="match status" value="1"/>
</dbReference>
<accession>A0ABS9L9Y1</accession>
<dbReference type="InterPro" id="IPR001279">
    <property type="entry name" value="Metallo-B-lactamas"/>
</dbReference>
<evidence type="ECO:0000259" key="1">
    <source>
        <dbReference type="SMART" id="SM00849"/>
    </source>
</evidence>
<dbReference type="PANTHER" id="PTHR42951:SF4">
    <property type="entry name" value="ACYL-COENZYME A THIOESTERASE MBLAC2"/>
    <property type="match status" value="1"/>
</dbReference>
<dbReference type="SUPFAM" id="SSF56281">
    <property type="entry name" value="Metallo-hydrolase/oxidoreductase"/>
    <property type="match status" value="1"/>
</dbReference>
<feature type="domain" description="Metallo-beta-lactamase" evidence="1">
    <location>
        <begin position="30"/>
        <end position="219"/>
    </location>
</feature>
<name>A0ABS9L9Y1_9MICC</name>
<gene>
    <name evidence="2" type="ORF">LVY72_16355</name>
</gene>
<proteinExistence type="predicted"/>
<dbReference type="CDD" id="cd16282">
    <property type="entry name" value="metallo-hydrolase-like_MBL-fold"/>
    <property type="match status" value="1"/>
</dbReference>
<reference evidence="2" key="1">
    <citation type="submission" date="2022-01" db="EMBL/GenBank/DDBJ databases">
        <authorList>
            <person name="Jo J.-H."/>
            <person name="Im W.-T."/>
        </authorList>
    </citation>
    <scope>NUCLEOTIDE SEQUENCE</scope>
    <source>
        <strain evidence="2">I2-34</strain>
    </source>
</reference>
<keyword evidence="3" id="KW-1185">Reference proteome</keyword>
<protein>
    <submittedName>
        <fullName evidence="2">MBL fold metallo-hydrolase</fullName>
    </submittedName>
</protein>
<dbReference type="InterPro" id="IPR036866">
    <property type="entry name" value="RibonucZ/Hydroxyglut_hydro"/>
</dbReference>
<comment type="caution">
    <text evidence="2">The sequence shown here is derived from an EMBL/GenBank/DDBJ whole genome shotgun (WGS) entry which is preliminary data.</text>
</comment>
<dbReference type="Proteomes" id="UP001165368">
    <property type="component" value="Unassembled WGS sequence"/>
</dbReference>
<evidence type="ECO:0000313" key="3">
    <source>
        <dbReference type="Proteomes" id="UP001165368"/>
    </source>
</evidence>
<sequence length="279" mass="30622">MSDAAQAEQAKADYVQVAPGNYVIRPGDYRLNSGLVVGRDKAMVIDTGAGPRQARLIYQAVRSLTKLPLVVVNTHSHFDHVFGNAFFAENGVHEFYAHRNCGHDMAESGADQRQLAASTEPEMAEATGRHTGIRVPTRLVDDTPVTVDLGNLPVKLFYLGRGHTDGDLLVGTPSTLFAGDLVEQGGYPQFEDSYPRDWVDTLRRISALRHEYEVLVPGHGQTVSYAFVKSMWETMALAVRMASTASRETPSDSTKAIPILPYGPVQSRVLLERLARTAR</sequence>
<dbReference type="Pfam" id="PF00753">
    <property type="entry name" value="Lactamase_B"/>
    <property type="match status" value="1"/>
</dbReference>
<evidence type="ECO:0000313" key="2">
    <source>
        <dbReference type="EMBL" id="MCG2623470.1"/>
    </source>
</evidence>
<dbReference type="SMART" id="SM00849">
    <property type="entry name" value="Lactamase_B"/>
    <property type="match status" value="1"/>
</dbReference>
<dbReference type="InterPro" id="IPR050855">
    <property type="entry name" value="NDM-1-like"/>
</dbReference>
<dbReference type="Gene3D" id="3.60.15.10">
    <property type="entry name" value="Ribonuclease Z/Hydroxyacylglutathione hydrolase-like"/>
    <property type="match status" value="1"/>
</dbReference>
<dbReference type="RefSeq" id="WP_237822799.1">
    <property type="nucleotide sequence ID" value="NZ_JAKLTQ010000014.1"/>
</dbReference>